<reference evidence="24" key="3">
    <citation type="submission" date="2025-09" db="UniProtKB">
        <authorList>
            <consortium name="Ensembl"/>
        </authorList>
    </citation>
    <scope>IDENTIFICATION</scope>
</reference>
<dbReference type="InterPro" id="IPR023801">
    <property type="entry name" value="His_deacetylse_dom"/>
</dbReference>
<comment type="catalytic activity">
    <reaction evidence="18">
        <text>N(6)-acetyl-L-lysyl-[protein] + H2O = L-lysyl-[protein] + acetate</text>
        <dbReference type="Rhea" id="RHEA:58108"/>
        <dbReference type="Rhea" id="RHEA-COMP:9752"/>
        <dbReference type="Rhea" id="RHEA-COMP:10731"/>
        <dbReference type="ChEBI" id="CHEBI:15377"/>
        <dbReference type="ChEBI" id="CHEBI:29969"/>
        <dbReference type="ChEBI" id="CHEBI:30089"/>
        <dbReference type="ChEBI" id="CHEBI:61930"/>
    </reaction>
    <physiologicalReaction direction="left-to-right" evidence="18">
        <dbReference type="Rhea" id="RHEA:58109"/>
    </physiologicalReaction>
</comment>
<keyword evidence="25" id="KW-1185">Reference proteome</keyword>
<evidence type="ECO:0000256" key="1">
    <source>
        <dbReference type="ARBA" id="ARBA00001968"/>
    </source>
</evidence>
<dbReference type="FunFam" id="3.40.800.20:FF:000006">
    <property type="entry name" value="Histone deacetylase 8"/>
    <property type="match status" value="1"/>
</dbReference>
<gene>
    <name evidence="24" type="primary">hdac8</name>
</gene>
<dbReference type="PRINTS" id="PR01271">
    <property type="entry name" value="HISDACETLASE"/>
</dbReference>
<dbReference type="GO" id="GO:0160008">
    <property type="term" value="F:protein decrotonylase activity"/>
    <property type="evidence" value="ECO:0007669"/>
    <property type="project" value="RHEA"/>
</dbReference>
<protein>
    <recommendedName>
        <fullName evidence="15">Histone deacetylase 8</fullName>
        <ecNumber evidence="5">3.5.1.98</ecNumber>
    </recommendedName>
    <alternativeName>
        <fullName evidence="16">Protein deacetylase HDAC8</fullName>
    </alternativeName>
    <alternativeName>
        <fullName evidence="17">Protein decrotonylase HDAC8</fullName>
    </alternativeName>
</protein>
<keyword evidence="14" id="KW-0539">Nucleus</keyword>
<dbReference type="GO" id="GO:0031507">
    <property type="term" value="P:heterochromatin formation"/>
    <property type="evidence" value="ECO:0000318"/>
    <property type="project" value="GO_Central"/>
</dbReference>
<dbReference type="Ensembl" id="ENSACAT00000014692.4">
    <property type="protein sequence ID" value="ENSACAP00000014398.4"/>
    <property type="gene ID" value="ENSACAG00000014647.4"/>
</dbReference>
<proteinExistence type="inferred from homology"/>
<dbReference type="GeneTree" id="ENSGT00940000157843"/>
<dbReference type="CDD" id="cd10000">
    <property type="entry name" value="HDAC8"/>
    <property type="match status" value="1"/>
</dbReference>
<dbReference type="GO" id="GO:0000118">
    <property type="term" value="C:histone deacetylase complex"/>
    <property type="evidence" value="ECO:0000318"/>
    <property type="project" value="GO_Central"/>
</dbReference>
<dbReference type="InterPro" id="IPR023696">
    <property type="entry name" value="Ureohydrolase_dom_sf"/>
</dbReference>
<comment type="subcellular location">
    <subcellularLocation>
        <location evidence="3">Chromosome</location>
    </subcellularLocation>
    <subcellularLocation>
        <location evidence="4">Cytoplasm</location>
    </subcellularLocation>
    <subcellularLocation>
        <location evidence="2">Nucleus</location>
    </subcellularLocation>
</comment>
<dbReference type="GO" id="GO:0005737">
    <property type="term" value="C:cytoplasm"/>
    <property type="evidence" value="ECO:0007669"/>
    <property type="project" value="UniProtKB-SubCell"/>
</dbReference>
<keyword evidence="9" id="KW-0479">Metal-binding</keyword>
<keyword evidence="7" id="KW-0963">Cytoplasm</keyword>
<dbReference type="STRING" id="28377.ENSACAP00000014398"/>
<dbReference type="Pfam" id="PF00850">
    <property type="entry name" value="Hist_deacetyl"/>
    <property type="match status" value="1"/>
</dbReference>
<organism evidence="24 25">
    <name type="scientific">Anolis carolinensis</name>
    <name type="common">Green anole</name>
    <name type="synonym">American chameleon</name>
    <dbReference type="NCBI Taxonomy" id="28377"/>
    <lineage>
        <taxon>Eukaryota</taxon>
        <taxon>Metazoa</taxon>
        <taxon>Chordata</taxon>
        <taxon>Craniata</taxon>
        <taxon>Vertebrata</taxon>
        <taxon>Euteleostomi</taxon>
        <taxon>Lepidosauria</taxon>
        <taxon>Squamata</taxon>
        <taxon>Bifurcata</taxon>
        <taxon>Unidentata</taxon>
        <taxon>Episquamata</taxon>
        <taxon>Toxicofera</taxon>
        <taxon>Iguania</taxon>
        <taxon>Dactyloidae</taxon>
        <taxon>Anolis</taxon>
    </lineage>
</organism>
<dbReference type="GO" id="GO:0046872">
    <property type="term" value="F:metal ion binding"/>
    <property type="evidence" value="ECO:0007669"/>
    <property type="project" value="UniProtKB-KW"/>
</dbReference>
<evidence type="ECO:0000256" key="21">
    <source>
        <dbReference type="ARBA" id="ARBA00061569"/>
    </source>
</evidence>
<keyword evidence="12" id="KW-0805">Transcription regulation</keyword>
<evidence type="ECO:0000256" key="13">
    <source>
        <dbReference type="ARBA" id="ARBA00023163"/>
    </source>
</evidence>
<dbReference type="GO" id="GO:0141221">
    <property type="term" value="F:histone deacetylase activity, hydrolytic mechanism"/>
    <property type="evidence" value="ECO:0007669"/>
    <property type="project" value="UniProtKB-EC"/>
</dbReference>
<dbReference type="Bgee" id="ENSACAG00000014647">
    <property type="expression patterns" value="Expressed in kidney and 12 other cell types or tissues"/>
</dbReference>
<evidence type="ECO:0000256" key="5">
    <source>
        <dbReference type="ARBA" id="ARBA00012111"/>
    </source>
</evidence>
<evidence type="ECO:0000259" key="23">
    <source>
        <dbReference type="Pfam" id="PF00850"/>
    </source>
</evidence>
<evidence type="ECO:0000256" key="6">
    <source>
        <dbReference type="ARBA" id="ARBA00022454"/>
    </source>
</evidence>
<dbReference type="GO" id="GO:0004407">
    <property type="term" value="F:histone deacetylase activity"/>
    <property type="evidence" value="ECO:0000318"/>
    <property type="project" value="GO_Central"/>
</dbReference>
<evidence type="ECO:0000256" key="10">
    <source>
        <dbReference type="ARBA" id="ARBA00022801"/>
    </source>
</evidence>
<feature type="domain" description="Histone deacetylase" evidence="23">
    <location>
        <begin position="149"/>
        <end position="436"/>
    </location>
</feature>
<evidence type="ECO:0000313" key="24">
    <source>
        <dbReference type="Ensembl" id="ENSACAP00000014398.4"/>
    </source>
</evidence>
<evidence type="ECO:0000256" key="11">
    <source>
        <dbReference type="ARBA" id="ARBA00022853"/>
    </source>
</evidence>
<dbReference type="eggNOG" id="KOG1342">
    <property type="taxonomic scope" value="Eukaryota"/>
</dbReference>
<evidence type="ECO:0000256" key="15">
    <source>
        <dbReference type="ARBA" id="ARBA00040347"/>
    </source>
</evidence>
<dbReference type="SUPFAM" id="SSF52768">
    <property type="entry name" value="Arginase/deacetylase"/>
    <property type="match status" value="1"/>
</dbReference>
<dbReference type="InterPro" id="IPR003084">
    <property type="entry name" value="HDAC_I/II"/>
</dbReference>
<dbReference type="InterPro" id="IPR000286">
    <property type="entry name" value="HDACs"/>
</dbReference>
<comment type="cofactor">
    <cofactor evidence="1">
        <name>a divalent metal cation</name>
        <dbReference type="ChEBI" id="CHEBI:60240"/>
    </cofactor>
</comment>
<sequence length="492" mass="54720">MYKPHSPNFQQTSQTLRMPAIDVGETSGENASGTAQEPHSNPAFSWFLNIKDVIWNPDRNTFENSAWQGTKEQGRKRTTLPRMPAKSSRLPEVAGLQRAPPCGRPGERREGKKGRKEGRRSPMAAAPPPPPCYVYSPEYVARCDALCKVPRRASMVHSLIKAYSLLDHMRIVRPKVASMEEMATFHTDAYLHHLRKVSEEGDDDDPESVEYGLGYDCPTSEGIFDYAAAVGGATITAAQCLVDGKCQVAINWHGGWHHAKKDEASGFCYLNDAVLGILQLRRKFERVLYVDLDLHHGDGVEDAFSFTSKVMTVSLHKFSPGFFPGTGDVTDVGLGKGRYYSVNVPIQDGIQDERYYQICETVLKEVYAAFSPEAVVLQLGADTIAGDPMCSFNLTPEGIGKCLRYVLQWQRPTLVLGGGGYHLANTVRCWTYLTAVILGRTLSSEIPDHEFFTEYGPDYVLEITPSCRPDRNEPKRIQEILNCVKGNLKHVA</sequence>
<keyword evidence="6" id="KW-0158">Chromosome</keyword>
<evidence type="ECO:0000256" key="16">
    <source>
        <dbReference type="ARBA" id="ARBA00041964"/>
    </source>
</evidence>
<keyword evidence="13" id="KW-0804">Transcription</keyword>
<feature type="compositionally biased region" description="Polar residues" evidence="22">
    <location>
        <begin position="62"/>
        <end position="71"/>
    </location>
</feature>
<evidence type="ECO:0000256" key="22">
    <source>
        <dbReference type="SAM" id="MobiDB-lite"/>
    </source>
</evidence>
<feature type="region of interest" description="Disordered" evidence="22">
    <location>
        <begin position="62"/>
        <end position="127"/>
    </location>
</feature>
<dbReference type="InterPro" id="IPR037138">
    <property type="entry name" value="His_deacetylse_dom_sf"/>
</dbReference>
<dbReference type="HOGENOM" id="CLU_007727_7_6_1"/>
<reference evidence="24" key="1">
    <citation type="submission" date="2009-12" db="EMBL/GenBank/DDBJ databases">
        <title>The Genome Sequence of Anolis carolinensis (Green Anole Lizard).</title>
        <authorList>
            <consortium name="The Genome Sequencing Platform"/>
            <person name="Di Palma F."/>
            <person name="Alfoldi J."/>
            <person name="Heiman D."/>
            <person name="Young S."/>
            <person name="Grabherr M."/>
            <person name="Johnson J."/>
            <person name="Lander E.S."/>
            <person name="Lindblad-Toh K."/>
        </authorList>
    </citation>
    <scope>NUCLEOTIDE SEQUENCE [LARGE SCALE GENOMIC DNA]</scope>
    <source>
        <strain evidence="24">JBL SC #1</strain>
    </source>
</reference>
<keyword evidence="10" id="KW-0378">Hydrolase</keyword>
<comment type="catalytic activity">
    <reaction evidence="19">
        <text>N(6)-(2E)-butenoyl-L-lysyl-[protein] + H2O = (2E)-2-butenoate + L-lysyl-[protein]</text>
        <dbReference type="Rhea" id="RHEA:69172"/>
        <dbReference type="Rhea" id="RHEA-COMP:9752"/>
        <dbReference type="Rhea" id="RHEA-COMP:13707"/>
        <dbReference type="ChEBI" id="CHEBI:15377"/>
        <dbReference type="ChEBI" id="CHEBI:29969"/>
        <dbReference type="ChEBI" id="CHEBI:35899"/>
        <dbReference type="ChEBI" id="CHEBI:137954"/>
    </reaction>
    <physiologicalReaction direction="left-to-right" evidence="19">
        <dbReference type="Rhea" id="RHEA:69173"/>
    </physiologicalReaction>
</comment>
<evidence type="ECO:0000256" key="20">
    <source>
        <dbReference type="ARBA" id="ARBA00049416"/>
    </source>
</evidence>
<evidence type="ECO:0000256" key="8">
    <source>
        <dbReference type="ARBA" id="ARBA00022491"/>
    </source>
</evidence>
<evidence type="ECO:0000313" key="25">
    <source>
        <dbReference type="Proteomes" id="UP000001646"/>
    </source>
</evidence>
<evidence type="ECO:0000256" key="12">
    <source>
        <dbReference type="ARBA" id="ARBA00023015"/>
    </source>
</evidence>
<dbReference type="Proteomes" id="UP000001646">
    <property type="component" value="Unplaced"/>
</dbReference>
<accession>H9GLC3</accession>
<name>H9GLC3_ANOCA</name>
<dbReference type="EC" id="3.5.1.98" evidence="5"/>
<dbReference type="PANTHER" id="PTHR10625:SF14">
    <property type="entry name" value="HISTONE DEACETYLASE 8"/>
    <property type="match status" value="1"/>
</dbReference>
<dbReference type="GO" id="GO:0005694">
    <property type="term" value="C:chromosome"/>
    <property type="evidence" value="ECO:0007669"/>
    <property type="project" value="UniProtKB-SubCell"/>
</dbReference>
<evidence type="ECO:0000256" key="7">
    <source>
        <dbReference type="ARBA" id="ARBA00022490"/>
    </source>
</evidence>
<dbReference type="Gene3D" id="3.40.800.20">
    <property type="entry name" value="Histone deacetylase domain"/>
    <property type="match status" value="1"/>
</dbReference>
<evidence type="ECO:0000256" key="18">
    <source>
        <dbReference type="ARBA" id="ARBA00049136"/>
    </source>
</evidence>
<dbReference type="PANTHER" id="PTHR10625">
    <property type="entry name" value="HISTONE DEACETYLASE HDAC1-RELATED"/>
    <property type="match status" value="1"/>
</dbReference>
<evidence type="ECO:0000256" key="3">
    <source>
        <dbReference type="ARBA" id="ARBA00004286"/>
    </source>
</evidence>
<evidence type="ECO:0000256" key="2">
    <source>
        <dbReference type="ARBA" id="ARBA00004123"/>
    </source>
</evidence>
<dbReference type="AlphaFoldDB" id="H9GLC3"/>
<evidence type="ECO:0000256" key="9">
    <source>
        <dbReference type="ARBA" id="ARBA00022723"/>
    </source>
</evidence>
<evidence type="ECO:0000256" key="14">
    <source>
        <dbReference type="ARBA" id="ARBA00023242"/>
    </source>
</evidence>
<keyword evidence="8" id="KW-0678">Repressor</keyword>
<evidence type="ECO:0000256" key="4">
    <source>
        <dbReference type="ARBA" id="ARBA00004496"/>
    </source>
</evidence>
<reference evidence="24" key="2">
    <citation type="submission" date="2025-08" db="UniProtKB">
        <authorList>
            <consortium name="Ensembl"/>
        </authorList>
    </citation>
    <scope>IDENTIFICATION</scope>
</reference>
<evidence type="ECO:0000256" key="19">
    <source>
        <dbReference type="ARBA" id="ARBA00049193"/>
    </source>
</evidence>
<dbReference type="PRINTS" id="PR01270">
    <property type="entry name" value="HDASUPER"/>
</dbReference>
<dbReference type="InParanoid" id="H9GLC3"/>
<comment type="catalytic activity">
    <reaction evidence="20">
        <text>N(6)-acetyl-L-lysyl-[histone] + H2O = L-lysyl-[histone] + acetate</text>
        <dbReference type="Rhea" id="RHEA:58196"/>
        <dbReference type="Rhea" id="RHEA-COMP:9845"/>
        <dbReference type="Rhea" id="RHEA-COMP:11338"/>
        <dbReference type="ChEBI" id="CHEBI:15377"/>
        <dbReference type="ChEBI" id="CHEBI:29969"/>
        <dbReference type="ChEBI" id="CHEBI:30089"/>
        <dbReference type="ChEBI" id="CHEBI:61930"/>
        <dbReference type="EC" id="3.5.1.98"/>
    </reaction>
    <physiologicalReaction direction="left-to-right" evidence="20">
        <dbReference type="Rhea" id="RHEA:58197"/>
    </physiologicalReaction>
</comment>
<keyword evidence="11" id="KW-0156">Chromatin regulator</keyword>
<evidence type="ECO:0000256" key="17">
    <source>
        <dbReference type="ARBA" id="ARBA00042783"/>
    </source>
</evidence>
<comment type="similarity">
    <text evidence="21">Belongs to the histone deacetylase family. HD Type 1 subfamily.</text>
</comment>